<keyword evidence="11" id="KW-0256">Endoplasmic reticulum</keyword>
<dbReference type="GO" id="GO:0005789">
    <property type="term" value="C:endoplasmic reticulum membrane"/>
    <property type="evidence" value="ECO:0007669"/>
    <property type="project" value="UniProtKB-SubCell"/>
</dbReference>
<reference evidence="20 21" key="1">
    <citation type="journal article" date="2018" name="Evol. Lett.">
        <title>Horizontal gene cluster transfer increased hallucinogenic mushroom diversity.</title>
        <authorList>
            <person name="Reynolds H.T."/>
            <person name="Vijayakumar V."/>
            <person name="Gluck-Thaler E."/>
            <person name="Korotkin H.B."/>
            <person name="Matheny P.B."/>
            <person name="Slot J.C."/>
        </authorList>
    </citation>
    <scope>NUCLEOTIDE SEQUENCE [LARGE SCALE GENOMIC DNA]</scope>
    <source>
        <strain evidence="20 21">2631</strain>
    </source>
</reference>
<proteinExistence type="inferred from homology"/>
<comment type="pathway">
    <text evidence="3">Protein modification; protein glycosylation.</text>
</comment>
<evidence type="ECO:0000256" key="4">
    <source>
        <dbReference type="ARBA" id="ARBA00009317"/>
    </source>
</evidence>
<evidence type="ECO:0000256" key="17">
    <source>
        <dbReference type="ARBA" id="ARBA00044717"/>
    </source>
</evidence>
<dbReference type="PANTHER" id="PTHR10571:SF0">
    <property type="entry name" value="UDP-N-ACETYLGLUCOSAMINE--DOLICHYL-PHOSPHATE N-ACETYLGLUCOSAMINEPHOSPHOTRANSFERASE"/>
    <property type="match status" value="1"/>
</dbReference>
<evidence type="ECO:0000256" key="16">
    <source>
        <dbReference type="ARBA" id="ARBA00033238"/>
    </source>
</evidence>
<gene>
    <name evidence="20" type="ORF">CVT25_013866</name>
</gene>
<dbReference type="InParanoid" id="A0A409XFX9"/>
<dbReference type="Proteomes" id="UP000283269">
    <property type="component" value="Unassembled WGS sequence"/>
</dbReference>
<dbReference type="InterPro" id="IPR000715">
    <property type="entry name" value="Glycosyl_transferase_4"/>
</dbReference>
<evidence type="ECO:0000256" key="9">
    <source>
        <dbReference type="ARBA" id="ARBA00022692"/>
    </source>
</evidence>
<dbReference type="GO" id="GO:0006488">
    <property type="term" value="P:dolichol-linked oligosaccharide biosynthetic process"/>
    <property type="evidence" value="ECO:0007669"/>
    <property type="project" value="InterPro"/>
</dbReference>
<feature type="transmembrane region" description="Helical" evidence="19">
    <location>
        <begin position="42"/>
        <end position="65"/>
    </location>
</feature>
<name>A0A409XFX9_PSICY</name>
<keyword evidence="12" id="KW-0460">Magnesium</keyword>
<comment type="subcellular location">
    <subcellularLocation>
        <location evidence="2">Endoplasmic reticulum membrane</location>
        <topology evidence="2">Multi-pass membrane protein</topology>
    </subcellularLocation>
</comment>
<evidence type="ECO:0000256" key="3">
    <source>
        <dbReference type="ARBA" id="ARBA00004922"/>
    </source>
</evidence>
<feature type="transmembrane region" description="Helical" evidence="19">
    <location>
        <begin position="171"/>
        <end position="187"/>
    </location>
</feature>
<evidence type="ECO:0000256" key="7">
    <source>
        <dbReference type="ARBA" id="ARBA00022676"/>
    </source>
</evidence>
<evidence type="ECO:0000256" key="19">
    <source>
        <dbReference type="SAM" id="Phobius"/>
    </source>
</evidence>
<comment type="similarity">
    <text evidence="4">Belongs to the glycosyltransferase 4 family.</text>
</comment>
<dbReference type="GO" id="GO:0046872">
    <property type="term" value="F:metal ion binding"/>
    <property type="evidence" value="ECO:0007669"/>
    <property type="project" value="UniProtKB-KW"/>
</dbReference>
<evidence type="ECO:0000256" key="11">
    <source>
        <dbReference type="ARBA" id="ARBA00022824"/>
    </source>
</evidence>
<comment type="cofactor">
    <cofactor evidence="1">
        <name>Mg(2+)</name>
        <dbReference type="ChEBI" id="CHEBI:18420"/>
    </cofactor>
</comment>
<keyword evidence="7" id="KW-0328">Glycosyltransferase</keyword>
<feature type="transmembrane region" description="Helical" evidence="19">
    <location>
        <begin position="12"/>
        <end position="30"/>
    </location>
</feature>
<evidence type="ECO:0000256" key="6">
    <source>
        <dbReference type="ARBA" id="ARBA00017659"/>
    </source>
</evidence>
<evidence type="ECO:0000256" key="18">
    <source>
        <dbReference type="ARBA" id="ARBA00045078"/>
    </source>
</evidence>
<evidence type="ECO:0000256" key="14">
    <source>
        <dbReference type="ARBA" id="ARBA00023136"/>
    </source>
</evidence>
<feature type="transmembrane region" description="Helical" evidence="19">
    <location>
        <begin position="93"/>
        <end position="118"/>
    </location>
</feature>
<dbReference type="EMBL" id="NHYD01001847">
    <property type="protein sequence ID" value="PPQ89679.1"/>
    <property type="molecule type" value="Genomic_DNA"/>
</dbReference>
<dbReference type="InterPro" id="IPR033895">
    <property type="entry name" value="GPT"/>
</dbReference>
<keyword evidence="8" id="KW-0808">Transferase</keyword>
<keyword evidence="14 19" id="KW-0472">Membrane</keyword>
<protein>
    <recommendedName>
        <fullName evidence="6">UDP-N-acetylglucosamine--dolichyl-phosphate N-acetylglucosaminephosphotransferase</fullName>
        <ecNumber evidence="5">2.7.8.15</ecNumber>
    </recommendedName>
    <alternativeName>
        <fullName evidence="15">GlcNAc-1-P transferase</fullName>
    </alternativeName>
    <alternativeName>
        <fullName evidence="16">N-acetylglucosamine-1-phosphate transferase</fullName>
    </alternativeName>
</protein>
<evidence type="ECO:0000256" key="8">
    <source>
        <dbReference type="ARBA" id="ARBA00022679"/>
    </source>
</evidence>
<evidence type="ECO:0000313" key="20">
    <source>
        <dbReference type="EMBL" id="PPQ89679.1"/>
    </source>
</evidence>
<dbReference type="AlphaFoldDB" id="A0A409XFX9"/>
<keyword evidence="21" id="KW-1185">Reference proteome</keyword>
<comment type="catalytic activity">
    <reaction evidence="18">
        <text>a di-trans,poly-cis-dolichyl phosphate + UDP-N-acetyl-alpha-D-glucosamine = an N-acetyl-alpha-D-glucosaminyl-diphospho-di-trans,poly-cis-dolichol + UMP</text>
        <dbReference type="Rhea" id="RHEA:13289"/>
        <dbReference type="Rhea" id="RHEA-COMP:19498"/>
        <dbReference type="Rhea" id="RHEA-COMP:19507"/>
        <dbReference type="ChEBI" id="CHEBI:57683"/>
        <dbReference type="ChEBI" id="CHEBI:57705"/>
        <dbReference type="ChEBI" id="CHEBI:57865"/>
        <dbReference type="ChEBI" id="CHEBI:58427"/>
        <dbReference type="EC" id="2.7.8.15"/>
    </reaction>
    <physiologicalReaction direction="left-to-right" evidence="18">
        <dbReference type="Rhea" id="RHEA:13290"/>
    </physiologicalReaction>
</comment>
<keyword evidence="13 19" id="KW-1133">Transmembrane helix</keyword>
<feature type="transmembrane region" description="Helical" evidence="19">
    <location>
        <begin position="353"/>
        <end position="373"/>
    </location>
</feature>
<feature type="transmembrane region" description="Helical" evidence="19">
    <location>
        <begin position="456"/>
        <end position="478"/>
    </location>
</feature>
<dbReference type="GO" id="GO:0016757">
    <property type="term" value="F:glycosyltransferase activity"/>
    <property type="evidence" value="ECO:0007669"/>
    <property type="project" value="UniProtKB-KW"/>
</dbReference>
<dbReference type="FunCoup" id="A0A409XFX9">
    <property type="interactions" value="237"/>
</dbReference>
<feature type="transmembrane region" description="Helical" evidence="19">
    <location>
        <begin position="300"/>
        <end position="317"/>
    </location>
</feature>
<evidence type="ECO:0000256" key="10">
    <source>
        <dbReference type="ARBA" id="ARBA00022723"/>
    </source>
</evidence>
<dbReference type="EC" id="2.7.8.15" evidence="5"/>
<comment type="function">
    <text evidence="17">UDP-N-acetylglucosamine--dolichyl-phosphate N-acetylglucosaminephosphotransferase that operates in the biosynthetic pathway of dolichol-linked oligosaccharides, the glycan precursors employed in protein asparagine (N)-glycosylation. The assembly of dolichol-linked oligosaccharides begins on the cytosolic side of the endoplasmic reticulum membrane and finishes in its lumen. The sequential addition of sugars to dolichol pyrophosphate produces dolichol-linked oligosaccharides containing fourteen sugars, including two GlcNAcs, nine mannoses and three glucoses. Once assembled, the oligosaccharide is transferred from the lipid to nascent proteins by oligosaccharyltransferases. Catalyzes the initial step of dolichol-linked oligosaccharide biosynthesis, transfering GlcNAc-1-P from cytosolic UDP-GlcNAc onto the carrier lipid dolichyl phosphate (P-dolichol), yielding GlcNAc-P-P-dolichol embedded in the cytoplasmic leaflet of the endoplasmic reticulum membrane.</text>
</comment>
<evidence type="ECO:0000256" key="13">
    <source>
        <dbReference type="ARBA" id="ARBA00022989"/>
    </source>
</evidence>
<feature type="transmembrane region" description="Helical" evidence="19">
    <location>
        <begin position="329"/>
        <end position="347"/>
    </location>
</feature>
<accession>A0A409XFX9</accession>
<evidence type="ECO:0000256" key="1">
    <source>
        <dbReference type="ARBA" id="ARBA00001946"/>
    </source>
</evidence>
<feature type="transmembrane region" description="Helical" evidence="19">
    <location>
        <begin position="199"/>
        <end position="217"/>
    </location>
</feature>
<dbReference type="STRING" id="93625.A0A409XFX9"/>
<organism evidence="20 21">
    <name type="scientific">Psilocybe cyanescens</name>
    <dbReference type="NCBI Taxonomy" id="93625"/>
    <lineage>
        <taxon>Eukaryota</taxon>
        <taxon>Fungi</taxon>
        <taxon>Dikarya</taxon>
        <taxon>Basidiomycota</taxon>
        <taxon>Agaricomycotina</taxon>
        <taxon>Agaricomycetes</taxon>
        <taxon>Agaricomycetidae</taxon>
        <taxon>Agaricales</taxon>
        <taxon>Agaricineae</taxon>
        <taxon>Strophariaceae</taxon>
        <taxon>Psilocybe</taxon>
    </lineage>
</organism>
<feature type="transmembrane region" description="Helical" evidence="19">
    <location>
        <begin position="484"/>
        <end position="502"/>
    </location>
</feature>
<keyword evidence="9 19" id="KW-0812">Transmembrane</keyword>
<dbReference type="Pfam" id="PF00953">
    <property type="entry name" value="Glycos_transf_4"/>
    <property type="match status" value="1"/>
</dbReference>
<evidence type="ECO:0000256" key="15">
    <source>
        <dbReference type="ARBA" id="ARBA00029567"/>
    </source>
</evidence>
<sequence>MPVVRPRPLSRVLLFSLVPVASWFILRPLLEPLPSIPALYSSIGFSIFAFLATIYLVPALGPTFIKARLSGRDLLKVYDSKIPREETLIPESLGLVCASIYILSLILFIPFAFTTPILEQINGKKPQQGITVVEFPHYQLSVYLSSLLSLLVATILGFLDDVFDIRWRHKLPIPIIASIPLLMVYYAEHGNTNVVVPLPLRFIFGTLINLGPLYYVYMSLLSTFSTNSINILAGINGSETSQALIIALSVILNDLLYLPWPIGFRIPLHLLGNHTELEFGGVWSAGMAHGSRELVERHLFSLYFMLPLVACRPHVLNCRYPARAFPGDTLCYVTGMAFAVVGIQAHFSKTLLLFFIPQIFNFLLSCPQLFGLVPCPRHRVPRFDADTNLLHPSKASEIQFPKPPTKLTTIVLHTLSLLGLTELVKDPNTGVITNSTNLTILNVFLLRFGPMNEKRLVQVLICSQVCIYITTVNCVGSLNPAFQIAGSLLAFFIRYGLAGLIYDGDRR</sequence>
<evidence type="ECO:0000313" key="21">
    <source>
        <dbReference type="Proteomes" id="UP000283269"/>
    </source>
</evidence>
<dbReference type="OrthoDB" id="10262326at2759"/>
<evidence type="ECO:0000256" key="12">
    <source>
        <dbReference type="ARBA" id="ARBA00022842"/>
    </source>
</evidence>
<feature type="transmembrane region" description="Helical" evidence="19">
    <location>
        <begin position="138"/>
        <end position="159"/>
    </location>
</feature>
<comment type="caution">
    <text evidence="20">The sequence shown here is derived from an EMBL/GenBank/DDBJ whole genome shotgun (WGS) entry which is preliminary data.</text>
</comment>
<evidence type="ECO:0000256" key="2">
    <source>
        <dbReference type="ARBA" id="ARBA00004477"/>
    </source>
</evidence>
<dbReference type="CDD" id="cd06855">
    <property type="entry name" value="GT_GPT_euk"/>
    <property type="match status" value="1"/>
</dbReference>
<evidence type="ECO:0000256" key="5">
    <source>
        <dbReference type="ARBA" id="ARBA00013225"/>
    </source>
</evidence>
<keyword evidence="10" id="KW-0479">Metal-binding</keyword>
<dbReference type="PANTHER" id="PTHR10571">
    <property type="entry name" value="UDP-N-ACETYLGLUCOSAMINE--DOLICHYL-PHOSPHATE N-ACETYLGLUCOSAMINEPHOSPHOTRANSFERASE"/>
    <property type="match status" value="1"/>
</dbReference>
<dbReference type="UniPathway" id="UPA00378"/>
<dbReference type="GO" id="GO:0003975">
    <property type="term" value="F:UDP-N-acetylglucosamine-dolichyl-phosphate N-acetylglucosaminephosphotransferase activity"/>
    <property type="evidence" value="ECO:0007669"/>
    <property type="project" value="UniProtKB-EC"/>
</dbReference>